<dbReference type="GO" id="GO:0003700">
    <property type="term" value="F:DNA-binding transcription factor activity"/>
    <property type="evidence" value="ECO:0007669"/>
    <property type="project" value="TreeGrafter"/>
</dbReference>
<dbReference type="AlphaFoldDB" id="A0A2G5K593"/>
<dbReference type="Proteomes" id="UP000231516">
    <property type="component" value="Unassembled WGS sequence"/>
</dbReference>
<name>A0A2G5K593_9RHOB</name>
<dbReference type="GO" id="GO:0000976">
    <property type="term" value="F:transcription cis-regulatory region binding"/>
    <property type="evidence" value="ECO:0007669"/>
    <property type="project" value="TreeGrafter"/>
</dbReference>
<evidence type="ECO:0000313" key="7">
    <source>
        <dbReference type="Proteomes" id="UP000231516"/>
    </source>
</evidence>
<dbReference type="Pfam" id="PF00440">
    <property type="entry name" value="TetR_N"/>
    <property type="match status" value="1"/>
</dbReference>
<proteinExistence type="predicted"/>
<feature type="domain" description="HTH tetR-type" evidence="5">
    <location>
        <begin position="41"/>
        <end position="101"/>
    </location>
</feature>
<dbReference type="Gene3D" id="1.10.357.10">
    <property type="entry name" value="Tetracycline Repressor, domain 2"/>
    <property type="match status" value="1"/>
</dbReference>
<dbReference type="InterPro" id="IPR001647">
    <property type="entry name" value="HTH_TetR"/>
</dbReference>
<evidence type="ECO:0000313" key="6">
    <source>
        <dbReference type="EMBL" id="PIB24050.1"/>
    </source>
</evidence>
<organism evidence="6 7">
    <name type="scientific">Paramylibacter kogurei</name>
    <dbReference type="NCBI Taxonomy" id="1889778"/>
    <lineage>
        <taxon>Bacteria</taxon>
        <taxon>Pseudomonadati</taxon>
        <taxon>Pseudomonadota</taxon>
        <taxon>Alphaproteobacteria</taxon>
        <taxon>Rhodobacterales</taxon>
        <taxon>Paracoccaceae</taxon>
        <taxon>Paramylibacter</taxon>
    </lineage>
</organism>
<dbReference type="InterPro" id="IPR041678">
    <property type="entry name" value="TetR_C_16"/>
</dbReference>
<reference evidence="6 7" key="1">
    <citation type="submission" date="2016-08" db="EMBL/GenBank/DDBJ databases">
        <title>Draft genome of Amylibacter sp. strain 4G11.</title>
        <authorList>
            <person name="Wong S.-K."/>
            <person name="Hamasaki K."/>
            <person name="Yoshizawa S."/>
        </authorList>
    </citation>
    <scope>NUCLEOTIDE SEQUENCE [LARGE SCALE GENOMIC DNA]</scope>
    <source>
        <strain evidence="6 7">4G11</strain>
    </source>
</reference>
<dbReference type="EMBL" id="MDGM01000012">
    <property type="protein sequence ID" value="PIB24050.1"/>
    <property type="molecule type" value="Genomic_DNA"/>
</dbReference>
<dbReference type="Pfam" id="PF17920">
    <property type="entry name" value="TetR_C_16"/>
    <property type="match status" value="1"/>
</dbReference>
<evidence type="ECO:0000259" key="5">
    <source>
        <dbReference type="PROSITE" id="PS50977"/>
    </source>
</evidence>
<dbReference type="PANTHER" id="PTHR30055:SF234">
    <property type="entry name" value="HTH-TYPE TRANSCRIPTIONAL REGULATOR BETI"/>
    <property type="match status" value="1"/>
</dbReference>
<keyword evidence="3" id="KW-0804">Transcription</keyword>
<evidence type="ECO:0000256" key="2">
    <source>
        <dbReference type="ARBA" id="ARBA00023125"/>
    </source>
</evidence>
<keyword evidence="1" id="KW-0805">Transcription regulation</keyword>
<dbReference type="SUPFAM" id="SSF48498">
    <property type="entry name" value="Tetracyclin repressor-like, C-terminal domain"/>
    <property type="match status" value="1"/>
</dbReference>
<dbReference type="SUPFAM" id="SSF46689">
    <property type="entry name" value="Homeodomain-like"/>
    <property type="match status" value="1"/>
</dbReference>
<feature type="DNA-binding region" description="H-T-H motif" evidence="4">
    <location>
        <begin position="64"/>
        <end position="83"/>
    </location>
</feature>
<keyword evidence="7" id="KW-1185">Reference proteome</keyword>
<dbReference type="InterPro" id="IPR036271">
    <property type="entry name" value="Tet_transcr_reg_TetR-rel_C_sf"/>
</dbReference>
<sequence>MGTTVRNGAGLGEKGGGVTFKSIHVDMCIASRQCWGMSKSDKTKSAILNVARKQFWAHGYSNVSLRDITSEVGVDVALVSRYFGSKLGLFQATLVDVYDWPELFESRNPDVAKVLIERLRDDETGQAVVQMLIANITDPEVGDMVQEDFTKRVVAPLETIVGSAWAKERVGMFLAAMIGMSMMRNSFGLTGISDVSDESYAQQLQHLARNALRYIA</sequence>
<evidence type="ECO:0000256" key="3">
    <source>
        <dbReference type="ARBA" id="ARBA00023163"/>
    </source>
</evidence>
<dbReference type="PROSITE" id="PS50977">
    <property type="entry name" value="HTH_TETR_2"/>
    <property type="match status" value="1"/>
</dbReference>
<protein>
    <recommendedName>
        <fullName evidence="5">HTH tetR-type domain-containing protein</fullName>
    </recommendedName>
</protein>
<evidence type="ECO:0000256" key="1">
    <source>
        <dbReference type="ARBA" id="ARBA00023015"/>
    </source>
</evidence>
<dbReference type="PANTHER" id="PTHR30055">
    <property type="entry name" value="HTH-TYPE TRANSCRIPTIONAL REGULATOR RUTR"/>
    <property type="match status" value="1"/>
</dbReference>
<comment type="caution">
    <text evidence="6">The sequence shown here is derived from an EMBL/GenBank/DDBJ whole genome shotgun (WGS) entry which is preliminary data.</text>
</comment>
<dbReference type="InterPro" id="IPR009057">
    <property type="entry name" value="Homeodomain-like_sf"/>
</dbReference>
<gene>
    <name evidence="6" type="ORF">BFP76_02035</name>
</gene>
<accession>A0A2G5K593</accession>
<keyword evidence="2 4" id="KW-0238">DNA-binding</keyword>
<dbReference type="InterPro" id="IPR050109">
    <property type="entry name" value="HTH-type_TetR-like_transc_reg"/>
</dbReference>
<evidence type="ECO:0000256" key="4">
    <source>
        <dbReference type="PROSITE-ProRule" id="PRU00335"/>
    </source>
</evidence>